<dbReference type="InterPro" id="IPR036890">
    <property type="entry name" value="HATPase_C_sf"/>
</dbReference>
<proteinExistence type="predicted"/>
<feature type="domain" description="Histidine kinase" evidence="16">
    <location>
        <begin position="94"/>
        <end position="313"/>
    </location>
</feature>
<feature type="modified residue" description="4-aspartylphosphate" evidence="13">
    <location>
        <position position="396"/>
    </location>
</feature>
<organism evidence="18 19">
    <name type="scientific">Gimesia chilikensis</name>
    <dbReference type="NCBI Taxonomy" id="2605989"/>
    <lineage>
        <taxon>Bacteria</taxon>
        <taxon>Pseudomonadati</taxon>
        <taxon>Planctomycetota</taxon>
        <taxon>Planctomycetia</taxon>
        <taxon>Planctomycetales</taxon>
        <taxon>Planctomycetaceae</taxon>
        <taxon>Gimesia</taxon>
    </lineage>
</organism>
<dbReference type="Pfam" id="PF00512">
    <property type="entry name" value="HisKA"/>
    <property type="match status" value="1"/>
</dbReference>
<evidence type="ECO:0000256" key="2">
    <source>
        <dbReference type="ARBA" id="ARBA00004370"/>
    </source>
</evidence>
<evidence type="ECO:0000256" key="11">
    <source>
        <dbReference type="ARBA" id="ARBA00023012"/>
    </source>
</evidence>
<comment type="catalytic activity">
    <reaction evidence="1">
        <text>ATP + protein L-histidine = ADP + protein N-phospho-L-histidine.</text>
        <dbReference type="EC" id="2.7.13.3"/>
    </reaction>
</comment>
<evidence type="ECO:0000256" key="6">
    <source>
        <dbReference type="ARBA" id="ARBA00022692"/>
    </source>
</evidence>
<evidence type="ECO:0000256" key="14">
    <source>
        <dbReference type="SAM" id="Coils"/>
    </source>
</evidence>
<dbReference type="InterPro" id="IPR011006">
    <property type="entry name" value="CheY-like_superfamily"/>
</dbReference>
<evidence type="ECO:0000256" key="1">
    <source>
        <dbReference type="ARBA" id="ARBA00000085"/>
    </source>
</evidence>
<evidence type="ECO:0000259" key="16">
    <source>
        <dbReference type="PROSITE" id="PS50109"/>
    </source>
</evidence>
<name>A0A517PK31_9PLAN</name>
<evidence type="ECO:0000256" key="4">
    <source>
        <dbReference type="ARBA" id="ARBA00022553"/>
    </source>
</evidence>
<dbReference type="SMART" id="SM00387">
    <property type="entry name" value="HATPase_c"/>
    <property type="match status" value="1"/>
</dbReference>
<dbReference type="GO" id="GO:0005524">
    <property type="term" value="F:ATP binding"/>
    <property type="evidence" value="ECO:0007669"/>
    <property type="project" value="UniProtKB-KW"/>
</dbReference>
<dbReference type="OrthoDB" id="229369at2"/>
<dbReference type="Pfam" id="PF02518">
    <property type="entry name" value="HATPase_c"/>
    <property type="match status" value="1"/>
</dbReference>
<feature type="coiled-coil region" evidence="14">
    <location>
        <begin position="60"/>
        <end position="87"/>
    </location>
</feature>
<dbReference type="InterPro" id="IPR001789">
    <property type="entry name" value="Sig_transdc_resp-reg_receiver"/>
</dbReference>
<keyword evidence="14" id="KW-0175">Coiled coil</keyword>
<keyword evidence="11" id="KW-0902">Two-component regulatory system</keyword>
<evidence type="ECO:0000256" key="8">
    <source>
        <dbReference type="ARBA" id="ARBA00022777"/>
    </source>
</evidence>
<keyword evidence="4 13" id="KW-0597">Phosphoprotein</keyword>
<feature type="compositionally biased region" description="Low complexity" evidence="15">
    <location>
        <begin position="31"/>
        <end position="55"/>
    </location>
</feature>
<keyword evidence="10" id="KW-1133">Transmembrane helix</keyword>
<gene>
    <name evidence="18" type="primary">evgS</name>
    <name evidence="18" type="ORF">HG66A1_14850</name>
</gene>
<dbReference type="RefSeq" id="WP_145181514.1">
    <property type="nucleotide sequence ID" value="NZ_CP036266.1"/>
</dbReference>
<dbReference type="SUPFAM" id="SSF55874">
    <property type="entry name" value="ATPase domain of HSP90 chaperone/DNA topoisomerase II/histidine kinase"/>
    <property type="match status" value="1"/>
</dbReference>
<comment type="subcellular location">
    <subcellularLocation>
        <location evidence="2">Membrane</location>
    </subcellularLocation>
</comment>
<evidence type="ECO:0000256" key="12">
    <source>
        <dbReference type="ARBA" id="ARBA00023136"/>
    </source>
</evidence>
<dbReference type="InterPro" id="IPR003661">
    <property type="entry name" value="HisK_dim/P_dom"/>
</dbReference>
<dbReference type="InterPro" id="IPR005467">
    <property type="entry name" value="His_kinase_dom"/>
</dbReference>
<evidence type="ECO:0000313" key="19">
    <source>
        <dbReference type="Proteomes" id="UP000320421"/>
    </source>
</evidence>
<dbReference type="Gene3D" id="3.30.565.10">
    <property type="entry name" value="Histidine kinase-like ATPase, C-terminal domain"/>
    <property type="match status" value="1"/>
</dbReference>
<dbReference type="AlphaFoldDB" id="A0A517PK31"/>
<dbReference type="SUPFAM" id="SSF47384">
    <property type="entry name" value="Homodimeric domain of signal transducing histidine kinase"/>
    <property type="match status" value="1"/>
</dbReference>
<keyword evidence="7" id="KW-0547">Nucleotide-binding</keyword>
<keyword evidence="6" id="KW-0812">Transmembrane</keyword>
<feature type="region of interest" description="Disordered" evidence="15">
    <location>
        <begin position="30"/>
        <end position="59"/>
    </location>
</feature>
<keyword evidence="8" id="KW-0418">Kinase</keyword>
<dbReference type="Gene3D" id="3.40.50.2300">
    <property type="match status" value="1"/>
</dbReference>
<dbReference type="SMART" id="SM00388">
    <property type="entry name" value="HisKA"/>
    <property type="match status" value="1"/>
</dbReference>
<dbReference type="GO" id="GO:0016020">
    <property type="term" value="C:membrane"/>
    <property type="evidence" value="ECO:0007669"/>
    <property type="project" value="UniProtKB-SubCell"/>
</dbReference>
<protein>
    <recommendedName>
        <fullName evidence="3">histidine kinase</fullName>
        <ecNumber evidence="3">2.7.13.3</ecNumber>
    </recommendedName>
</protein>
<dbReference type="Gene3D" id="1.10.287.130">
    <property type="match status" value="1"/>
</dbReference>
<dbReference type="InterPro" id="IPR036097">
    <property type="entry name" value="HisK_dim/P_sf"/>
</dbReference>
<dbReference type="Proteomes" id="UP000320421">
    <property type="component" value="Chromosome"/>
</dbReference>
<reference evidence="18 19" key="1">
    <citation type="submission" date="2019-02" db="EMBL/GenBank/DDBJ databases">
        <title>Deep-cultivation of Planctomycetes and their phenomic and genomic characterization uncovers novel biology.</title>
        <authorList>
            <person name="Wiegand S."/>
            <person name="Jogler M."/>
            <person name="Boedeker C."/>
            <person name="Pinto D."/>
            <person name="Vollmers J."/>
            <person name="Rivas-Marin E."/>
            <person name="Kohn T."/>
            <person name="Peeters S.H."/>
            <person name="Heuer A."/>
            <person name="Rast P."/>
            <person name="Oberbeckmann S."/>
            <person name="Bunk B."/>
            <person name="Jeske O."/>
            <person name="Meyerdierks A."/>
            <person name="Storesund J.E."/>
            <person name="Kallscheuer N."/>
            <person name="Luecker S."/>
            <person name="Lage O.M."/>
            <person name="Pohl T."/>
            <person name="Merkel B.J."/>
            <person name="Hornburger P."/>
            <person name="Mueller R.-W."/>
            <person name="Bruemmer F."/>
            <person name="Labrenz M."/>
            <person name="Spormann A.M."/>
            <person name="Op den Camp H."/>
            <person name="Overmann J."/>
            <person name="Amann R."/>
            <person name="Jetten M.S.M."/>
            <person name="Mascher T."/>
            <person name="Medema M.H."/>
            <person name="Devos D.P."/>
            <person name="Kaster A.-K."/>
            <person name="Ovreas L."/>
            <person name="Rohde M."/>
            <person name="Galperin M.Y."/>
            <person name="Jogler C."/>
        </authorList>
    </citation>
    <scope>NUCLEOTIDE SEQUENCE [LARGE SCALE GENOMIC DNA]</scope>
    <source>
        <strain evidence="18 19">HG66A1</strain>
    </source>
</reference>
<evidence type="ECO:0000256" key="5">
    <source>
        <dbReference type="ARBA" id="ARBA00022679"/>
    </source>
</evidence>
<evidence type="ECO:0000256" key="7">
    <source>
        <dbReference type="ARBA" id="ARBA00022741"/>
    </source>
</evidence>
<keyword evidence="5 18" id="KW-0808">Transferase</keyword>
<dbReference type="GO" id="GO:0000155">
    <property type="term" value="F:phosphorelay sensor kinase activity"/>
    <property type="evidence" value="ECO:0007669"/>
    <property type="project" value="InterPro"/>
</dbReference>
<dbReference type="PRINTS" id="PR00344">
    <property type="entry name" value="BCTRLSENSOR"/>
</dbReference>
<dbReference type="PROSITE" id="PS50110">
    <property type="entry name" value="RESPONSE_REGULATORY"/>
    <property type="match status" value="1"/>
</dbReference>
<feature type="domain" description="Response regulatory" evidence="17">
    <location>
        <begin position="345"/>
        <end position="461"/>
    </location>
</feature>
<dbReference type="Pfam" id="PF00072">
    <property type="entry name" value="Response_reg"/>
    <property type="match status" value="1"/>
</dbReference>
<dbReference type="InterPro" id="IPR004358">
    <property type="entry name" value="Sig_transdc_His_kin-like_C"/>
</dbReference>
<dbReference type="EMBL" id="CP036266">
    <property type="protein sequence ID" value="QDT19717.1"/>
    <property type="molecule type" value="Genomic_DNA"/>
</dbReference>
<dbReference type="SMART" id="SM00448">
    <property type="entry name" value="REC"/>
    <property type="match status" value="1"/>
</dbReference>
<keyword evidence="9" id="KW-0067">ATP-binding</keyword>
<dbReference type="EC" id="2.7.13.3" evidence="3"/>
<keyword evidence="12" id="KW-0472">Membrane</keyword>
<dbReference type="SUPFAM" id="SSF52172">
    <property type="entry name" value="CheY-like"/>
    <property type="match status" value="1"/>
</dbReference>
<dbReference type="InterPro" id="IPR003594">
    <property type="entry name" value="HATPase_dom"/>
</dbReference>
<dbReference type="CDD" id="cd00082">
    <property type="entry name" value="HisKA"/>
    <property type="match status" value="1"/>
</dbReference>
<keyword evidence="19" id="KW-1185">Reference proteome</keyword>
<sequence>MPRPDLSHTQVSQILNRLEESVRETFREAFSPQNNPVPSSLPVVPQQPHQDTSTTEETETARLRRELQATREELKQAQAVAAAATRARCEFLAYMSHEIRTPMTAILGFTELLQNKTLSDEDQNRAVKTIRRNSNYLLDVINEILELSRLESGLLEIEKLQVHPIQIGREVVDQLSEQARALNNTIHLEIEGTVPETIQTDPTLLKQALVNLLTNALKLTTEGHIRLTLSCEPSQQAFCFRVSDTGMGIPTDQRQHVFQPFRQAAATTTDKRGKAGSGFTIISRIAELLQGEIRLEQDASEHSEFTFAIATGPLDQVRMLSSQEAGELDLPDPRSFSANSRLQGRILVVEDNLDNQRLIRFLLNRAGAEIMIAANGQQGVDMALQSESPFDLILMDLQMPVLDGYQATIALRAAGYTGPIVALTAHALTGELERCLSVGFDDCLTKPIDRNVLIPQIAARLARKSTSVTR</sequence>
<dbReference type="PANTHER" id="PTHR45339:SF1">
    <property type="entry name" value="HYBRID SIGNAL TRANSDUCTION HISTIDINE KINASE J"/>
    <property type="match status" value="1"/>
</dbReference>
<accession>A0A517PK31</accession>
<evidence type="ECO:0000256" key="3">
    <source>
        <dbReference type="ARBA" id="ARBA00012438"/>
    </source>
</evidence>
<dbReference type="FunFam" id="1.10.287.130:FF:000004">
    <property type="entry name" value="Ethylene receptor 1"/>
    <property type="match status" value="1"/>
</dbReference>
<evidence type="ECO:0000256" key="15">
    <source>
        <dbReference type="SAM" id="MobiDB-lite"/>
    </source>
</evidence>
<dbReference type="CDD" id="cd17546">
    <property type="entry name" value="REC_hyHK_CKI1_RcsC-like"/>
    <property type="match status" value="1"/>
</dbReference>
<dbReference type="PANTHER" id="PTHR45339">
    <property type="entry name" value="HYBRID SIGNAL TRANSDUCTION HISTIDINE KINASE J"/>
    <property type="match status" value="1"/>
</dbReference>
<evidence type="ECO:0000259" key="17">
    <source>
        <dbReference type="PROSITE" id="PS50110"/>
    </source>
</evidence>
<evidence type="ECO:0000313" key="18">
    <source>
        <dbReference type="EMBL" id="QDT19717.1"/>
    </source>
</evidence>
<evidence type="ECO:0000256" key="13">
    <source>
        <dbReference type="PROSITE-ProRule" id="PRU00169"/>
    </source>
</evidence>
<dbReference type="PROSITE" id="PS50109">
    <property type="entry name" value="HIS_KIN"/>
    <property type="match status" value="1"/>
</dbReference>
<evidence type="ECO:0000256" key="10">
    <source>
        <dbReference type="ARBA" id="ARBA00022989"/>
    </source>
</evidence>
<evidence type="ECO:0000256" key="9">
    <source>
        <dbReference type="ARBA" id="ARBA00022840"/>
    </source>
</evidence>